<dbReference type="Pfam" id="PF13515">
    <property type="entry name" value="FUSC_2"/>
    <property type="match status" value="1"/>
</dbReference>
<feature type="transmembrane region" description="Helical" evidence="5">
    <location>
        <begin position="74"/>
        <end position="93"/>
    </location>
</feature>
<keyword evidence="4 5" id="KW-0472">Membrane</keyword>
<comment type="subcellular location">
    <subcellularLocation>
        <location evidence="1">Membrane</location>
        <topology evidence="1">Multi-pass membrane protein</topology>
    </subcellularLocation>
</comment>
<evidence type="ECO:0000313" key="7">
    <source>
        <dbReference type="EMBL" id="CAB4886150.1"/>
    </source>
</evidence>
<feature type="transmembrane region" description="Helical" evidence="5">
    <location>
        <begin position="352"/>
        <end position="369"/>
    </location>
</feature>
<feature type="transmembrane region" description="Helical" evidence="5">
    <location>
        <begin position="406"/>
        <end position="434"/>
    </location>
</feature>
<gene>
    <name evidence="7" type="ORF">UFOPK3402_01864</name>
</gene>
<dbReference type="AlphaFoldDB" id="A0A6J7EYU9"/>
<evidence type="ECO:0000256" key="1">
    <source>
        <dbReference type="ARBA" id="ARBA00004141"/>
    </source>
</evidence>
<feature type="transmembrane region" description="Helical" evidence="5">
    <location>
        <begin position="33"/>
        <end position="62"/>
    </location>
</feature>
<evidence type="ECO:0000256" key="5">
    <source>
        <dbReference type="SAM" id="Phobius"/>
    </source>
</evidence>
<feature type="transmembrane region" description="Helical" evidence="5">
    <location>
        <begin position="149"/>
        <end position="168"/>
    </location>
</feature>
<feature type="transmembrane region" description="Helical" evidence="5">
    <location>
        <begin position="440"/>
        <end position="460"/>
    </location>
</feature>
<name>A0A6J7EYU9_9ZZZZ</name>
<feature type="domain" description="Integral membrane bound transporter" evidence="6">
    <location>
        <begin position="363"/>
        <end position="485"/>
    </location>
</feature>
<reference evidence="7" key="1">
    <citation type="submission" date="2020-05" db="EMBL/GenBank/DDBJ databases">
        <authorList>
            <person name="Chiriac C."/>
            <person name="Salcher M."/>
            <person name="Ghai R."/>
            <person name="Kavagutti S V."/>
        </authorList>
    </citation>
    <scope>NUCLEOTIDE SEQUENCE</scope>
</reference>
<keyword evidence="3 5" id="KW-1133">Transmembrane helix</keyword>
<keyword evidence="2 5" id="KW-0812">Transmembrane</keyword>
<dbReference type="EMBL" id="CAFBLS010000299">
    <property type="protein sequence ID" value="CAB4886150.1"/>
    <property type="molecule type" value="Genomic_DNA"/>
</dbReference>
<feature type="transmembrane region" description="Helical" evidence="5">
    <location>
        <begin position="472"/>
        <end position="492"/>
    </location>
</feature>
<proteinExistence type="predicted"/>
<evidence type="ECO:0000259" key="6">
    <source>
        <dbReference type="Pfam" id="PF13515"/>
    </source>
</evidence>
<evidence type="ECO:0000256" key="4">
    <source>
        <dbReference type="ARBA" id="ARBA00023136"/>
    </source>
</evidence>
<evidence type="ECO:0000256" key="2">
    <source>
        <dbReference type="ARBA" id="ARBA00022692"/>
    </source>
</evidence>
<protein>
    <submittedName>
        <fullName evidence="7">Unannotated protein</fullName>
    </submittedName>
</protein>
<feature type="transmembrane region" description="Helical" evidence="5">
    <location>
        <begin position="125"/>
        <end position="143"/>
    </location>
</feature>
<organism evidence="7">
    <name type="scientific">freshwater metagenome</name>
    <dbReference type="NCBI Taxonomy" id="449393"/>
    <lineage>
        <taxon>unclassified sequences</taxon>
        <taxon>metagenomes</taxon>
        <taxon>ecological metagenomes</taxon>
    </lineage>
</organism>
<dbReference type="GO" id="GO:0016020">
    <property type="term" value="C:membrane"/>
    <property type="evidence" value="ECO:0007669"/>
    <property type="project" value="UniProtKB-SubCell"/>
</dbReference>
<dbReference type="InterPro" id="IPR049453">
    <property type="entry name" value="Memb_transporter_dom"/>
</dbReference>
<evidence type="ECO:0000256" key="3">
    <source>
        <dbReference type="ARBA" id="ARBA00022989"/>
    </source>
</evidence>
<accession>A0A6J7EYU9</accession>
<sequence>MTERTWLLREVLRRVIAVAPLPPATWPSVARRVLVVVAFFVLGIAIGDLSVTIAACFGALQVGLVEAALPFRRLARLLLALSVVCIVTVTVAMLIGGTWWAVVGIAALAYVFGASAGISANAMTIGISSLALAVIFTGAPRPADQVPAVTGWVALGVVTQALCWLILWKPERRWFVRRAIANKLRADAQMLRAATIDIPSLVRAHAASDTVASVLRSAGFPADQERRLRSAFSATIVATRAVIAWMTLERPGEHDRIAVGLRLEREAYRLDGWPPGRGNGALPSTHDSGATAEGLAAALDRLHRTITSLDDVDAAADEAPLTGPARIAESAPAQGTRFVAALRPGSGTSLHGLRMAIGVGIAEAITVLMPMGHSFWLPLTVMFVLRPDWSFTLVRGVNRLVGNFTAVAALPALLLILGTSQWAMLAILIVLAAVTFRWFFGNYVIASFGLAGTILLLDFATNPVDDVFAARFVATVVGALIAILVLLAIPGWSRSVAPAQVEALVMALTRWRSDVMRRSEDRGSVDDSALDADVAESRRALIQLEPTVTGVLLEPGHRGRPVELAMVFASGARELAALTATTYALFTLEGSSADQSGEGRDSLAAQAHIGSIAADLDRSVTAYRDAIAAGLGDERQLPQ</sequence>